<comment type="similarity">
    <text evidence="3">Belongs to the BBS4 family.</text>
</comment>
<evidence type="ECO:0000313" key="5">
    <source>
        <dbReference type="Proteomes" id="UP001142489"/>
    </source>
</evidence>
<dbReference type="SUPFAM" id="SSF48452">
    <property type="entry name" value="TPR-like"/>
    <property type="match status" value="1"/>
</dbReference>
<dbReference type="AlphaFoldDB" id="A0A9Q0XE51"/>
<proteinExistence type="inferred from homology"/>
<dbReference type="Gene3D" id="1.25.40.10">
    <property type="entry name" value="Tetratricopeptide repeat domain"/>
    <property type="match status" value="1"/>
</dbReference>
<accession>A0A9Q0XE51</accession>
<keyword evidence="1" id="KW-0677">Repeat</keyword>
<dbReference type="OrthoDB" id="309339at2759"/>
<dbReference type="PANTHER" id="PTHR44186">
    <property type="match status" value="1"/>
</dbReference>
<organism evidence="4 5">
    <name type="scientific">Phrynocephalus forsythii</name>
    <dbReference type="NCBI Taxonomy" id="171643"/>
    <lineage>
        <taxon>Eukaryota</taxon>
        <taxon>Metazoa</taxon>
        <taxon>Chordata</taxon>
        <taxon>Craniata</taxon>
        <taxon>Vertebrata</taxon>
        <taxon>Euteleostomi</taxon>
        <taxon>Lepidosauria</taxon>
        <taxon>Squamata</taxon>
        <taxon>Bifurcata</taxon>
        <taxon>Unidentata</taxon>
        <taxon>Episquamata</taxon>
        <taxon>Toxicofera</taxon>
        <taxon>Iguania</taxon>
        <taxon>Acrodonta</taxon>
        <taxon>Agamidae</taxon>
        <taxon>Agaminae</taxon>
        <taxon>Phrynocephalus</taxon>
    </lineage>
</organism>
<evidence type="ECO:0000313" key="4">
    <source>
        <dbReference type="EMBL" id="KAJ7311190.1"/>
    </source>
</evidence>
<name>A0A9Q0XE51_9SAUR</name>
<dbReference type="InterPro" id="IPR011990">
    <property type="entry name" value="TPR-like_helical_dom_sf"/>
</dbReference>
<reference evidence="4" key="1">
    <citation type="journal article" date="2023" name="DNA Res.">
        <title>Chromosome-level genome assembly of Phrynocephalus forsythii using third-generation DNA sequencing and Hi-C analysis.</title>
        <authorList>
            <person name="Qi Y."/>
            <person name="Zhao W."/>
            <person name="Zhao Y."/>
            <person name="Niu C."/>
            <person name="Cao S."/>
            <person name="Zhang Y."/>
        </authorList>
    </citation>
    <scope>NUCLEOTIDE SEQUENCE</scope>
    <source>
        <tissue evidence="4">Muscle</tissue>
    </source>
</reference>
<dbReference type="GO" id="GO:0061512">
    <property type="term" value="P:protein localization to cilium"/>
    <property type="evidence" value="ECO:0007669"/>
    <property type="project" value="TreeGrafter"/>
</dbReference>
<dbReference type="Proteomes" id="UP001142489">
    <property type="component" value="Unassembled WGS sequence"/>
</dbReference>
<dbReference type="GO" id="GO:0036064">
    <property type="term" value="C:ciliary basal body"/>
    <property type="evidence" value="ECO:0007669"/>
    <property type="project" value="TreeGrafter"/>
</dbReference>
<evidence type="ECO:0008006" key="6">
    <source>
        <dbReference type="Google" id="ProtNLM"/>
    </source>
</evidence>
<evidence type="ECO:0000256" key="1">
    <source>
        <dbReference type="ARBA" id="ARBA00022737"/>
    </source>
</evidence>
<evidence type="ECO:0000256" key="2">
    <source>
        <dbReference type="ARBA" id="ARBA00022803"/>
    </source>
</evidence>
<dbReference type="Pfam" id="PF13181">
    <property type="entry name" value="TPR_8"/>
    <property type="match status" value="1"/>
</dbReference>
<comment type="caution">
    <text evidence="4">The sequence shown here is derived from an EMBL/GenBank/DDBJ whole genome shotgun (WGS) entry which is preliminary data.</text>
</comment>
<dbReference type="EMBL" id="JAPFRF010000014">
    <property type="protein sequence ID" value="KAJ7311190.1"/>
    <property type="molecule type" value="Genomic_DNA"/>
</dbReference>
<evidence type="ECO:0000256" key="3">
    <source>
        <dbReference type="ARBA" id="ARBA00023778"/>
    </source>
</evidence>
<dbReference type="GO" id="GO:0060271">
    <property type="term" value="P:cilium assembly"/>
    <property type="evidence" value="ECO:0007669"/>
    <property type="project" value="TreeGrafter"/>
</dbReference>
<dbReference type="PANTHER" id="PTHR44186:SF1">
    <property type="entry name" value="BARDET-BIEDL SYNDROME 4 PROTEIN"/>
    <property type="match status" value="1"/>
</dbReference>
<protein>
    <recommendedName>
        <fullName evidence="6">Bardet-Biedl syndrome 4</fullName>
    </recommendedName>
</protein>
<sequence length="92" mass="10515">MCFFGKKKYVAAISCLKRANYLAPFDWKILYNLGLVHLTMQQYASAFYFLSAAVHFQPKLAELYMLLAVALTHLEDVKNAKLSYRKACALDT</sequence>
<dbReference type="InterPro" id="IPR019734">
    <property type="entry name" value="TPR_rpt"/>
</dbReference>
<gene>
    <name evidence="4" type="ORF">JRQ81_006800</name>
</gene>
<keyword evidence="5" id="KW-1185">Reference proteome</keyword>
<keyword evidence="2" id="KW-0802">TPR repeat</keyword>